<comment type="caution">
    <text evidence="1">The sequence shown here is derived from an EMBL/GenBank/DDBJ whole genome shotgun (WGS) entry which is preliminary data.</text>
</comment>
<keyword evidence="2" id="KW-1185">Reference proteome</keyword>
<evidence type="ECO:0000313" key="1">
    <source>
        <dbReference type="EMBL" id="MBW7570788.1"/>
    </source>
</evidence>
<protein>
    <recommendedName>
        <fullName evidence="3">DUF4258 domain-containing protein</fullName>
    </recommendedName>
</protein>
<evidence type="ECO:0008006" key="3">
    <source>
        <dbReference type="Google" id="ProtNLM"/>
    </source>
</evidence>
<reference evidence="1 2" key="1">
    <citation type="submission" date="2021-03" db="EMBL/GenBank/DDBJ databases">
        <title>Succinivibrio sp. nov. isolated from feces of cow.</title>
        <authorList>
            <person name="Choi J.-Y."/>
        </authorList>
    </citation>
    <scope>NUCLEOTIDE SEQUENCE [LARGE SCALE GENOMIC DNA]</scope>
    <source>
        <strain evidence="1 2">AGMB01872</strain>
    </source>
</reference>
<sequence length="90" mass="10270">MYKTRHIHQRMSQRGITQPVIDILYHFGISDGDKITLSKKNCELLSQIFSKMKKITDKMAEKGGFTLVANGDTLITTYRLNSFKLSKSSD</sequence>
<organism evidence="1 2">
    <name type="scientific">Succinivibrio faecicola</name>
    <dbReference type="NCBI Taxonomy" id="2820300"/>
    <lineage>
        <taxon>Bacteria</taxon>
        <taxon>Pseudomonadati</taxon>
        <taxon>Pseudomonadota</taxon>
        <taxon>Gammaproteobacteria</taxon>
        <taxon>Aeromonadales</taxon>
        <taxon>Succinivibrionaceae</taxon>
        <taxon>Succinivibrio</taxon>
    </lineage>
</organism>
<dbReference type="RefSeq" id="WP_219938012.1">
    <property type="nucleotide sequence ID" value="NZ_JAGFNY010000029.1"/>
</dbReference>
<accession>A0ABS7DHT3</accession>
<dbReference type="Proteomes" id="UP000731465">
    <property type="component" value="Unassembled WGS sequence"/>
</dbReference>
<gene>
    <name evidence="1" type="ORF">J5V48_07770</name>
</gene>
<name>A0ABS7DHT3_9GAMM</name>
<dbReference type="EMBL" id="JAGFNY010000029">
    <property type="protein sequence ID" value="MBW7570788.1"/>
    <property type="molecule type" value="Genomic_DNA"/>
</dbReference>
<evidence type="ECO:0000313" key="2">
    <source>
        <dbReference type="Proteomes" id="UP000731465"/>
    </source>
</evidence>
<proteinExistence type="predicted"/>